<evidence type="ECO:0000313" key="2">
    <source>
        <dbReference type="Proteomes" id="UP000327085"/>
    </source>
</evidence>
<reference evidence="2" key="1">
    <citation type="journal article" date="2020" name="Plant J.">
        <title>Transposons played a major role in the diversification between the closely related almond and peach genomes: results from the almond genome sequence.</title>
        <authorList>
            <person name="Alioto T."/>
            <person name="Alexiou K.G."/>
            <person name="Bardil A."/>
            <person name="Barteri F."/>
            <person name="Castanera R."/>
            <person name="Cruz F."/>
            <person name="Dhingra A."/>
            <person name="Duval H."/>
            <person name="Fernandez I Marti A."/>
            <person name="Frias L."/>
            <person name="Galan B."/>
            <person name="Garcia J.L."/>
            <person name="Howad W."/>
            <person name="Gomez-Garrido J."/>
            <person name="Gut M."/>
            <person name="Julca I."/>
            <person name="Morata J."/>
            <person name="Puigdomenech P."/>
            <person name="Ribeca P."/>
            <person name="Rubio Cabetas M.J."/>
            <person name="Vlasova A."/>
            <person name="Wirthensohn M."/>
            <person name="Garcia-Mas J."/>
            <person name="Gabaldon T."/>
            <person name="Casacuberta J.M."/>
            <person name="Arus P."/>
        </authorList>
    </citation>
    <scope>NUCLEOTIDE SEQUENCE [LARGE SCALE GENOMIC DNA]</scope>
    <source>
        <strain evidence="2">cv. Texas</strain>
    </source>
</reference>
<evidence type="ECO:0000313" key="1">
    <source>
        <dbReference type="EMBL" id="VVA39815.1"/>
    </source>
</evidence>
<dbReference type="Proteomes" id="UP000327085">
    <property type="component" value="Unassembled WGS sequence"/>
</dbReference>
<organism evidence="1 2">
    <name type="scientific">Prunus dulcis</name>
    <name type="common">Almond</name>
    <name type="synonym">Amygdalus dulcis</name>
    <dbReference type="NCBI Taxonomy" id="3755"/>
    <lineage>
        <taxon>Eukaryota</taxon>
        <taxon>Viridiplantae</taxon>
        <taxon>Streptophyta</taxon>
        <taxon>Embryophyta</taxon>
        <taxon>Tracheophyta</taxon>
        <taxon>Spermatophyta</taxon>
        <taxon>Magnoliopsida</taxon>
        <taxon>eudicotyledons</taxon>
        <taxon>Gunneridae</taxon>
        <taxon>Pentapetalae</taxon>
        <taxon>rosids</taxon>
        <taxon>fabids</taxon>
        <taxon>Rosales</taxon>
        <taxon>Rosaceae</taxon>
        <taxon>Amygdaloideae</taxon>
        <taxon>Amygdaleae</taxon>
        <taxon>Prunus</taxon>
    </lineage>
</organism>
<dbReference type="EMBL" id="CABIKO010000852">
    <property type="protein sequence ID" value="VVA39815.1"/>
    <property type="molecule type" value="Genomic_DNA"/>
</dbReference>
<protein>
    <submittedName>
        <fullName evidence="1">PREDICTED: LOC110757307</fullName>
    </submittedName>
</protein>
<dbReference type="InParanoid" id="A0A5E4GIX4"/>
<accession>A0A5E4GIX4</accession>
<proteinExistence type="predicted"/>
<gene>
    <name evidence="1" type="ORF">ALMOND_2B006702</name>
</gene>
<dbReference type="AlphaFoldDB" id="A0A5E4GIX4"/>
<name>A0A5E4GIX4_PRUDU</name>
<sequence>LLHTKMPRLQGKEKKCLEKYFSDDRARRDINVEYAYFSMCLDDFRAIDAMNDRFHMEPM</sequence>
<feature type="non-terminal residue" evidence="1">
    <location>
        <position position="59"/>
    </location>
</feature>
<feature type="non-terminal residue" evidence="1">
    <location>
        <position position="1"/>
    </location>
</feature>